<proteinExistence type="inferred from homology"/>
<dbReference type="Gene3D" id="1.10.8.60">
    <property type="match status" value="1"/>
</dbReference>
<dbReference type="FunFam" id="1.20.272.10:FF:000001">
    <property type="entry name" value="Putative AAA family ATPase"/>
    <property type="match status" value="1"/>
</dbReference>
<evidence type="ECO:0008006" key="15">
    <source>
        <dbReference type="Google" id="ProtNLM"/>
    </source>
</evidence>
<accession>A0A1D8N9N9</accession>
<dbReference type="InterPro" id="IPR021886">
    <property type="entry name" value="MgsA_C"/>
</dbReference>
<evidence type="ECO:0000256" key="9">
    <source>
        <dbReference type="ARBA" id="ARBA00023204"/>
    </source>
</evidence>
<dbReference type="Gene3D" id="1.20.272.10">
    <property type="match status" value="1"/>
</dbReference>
<feature type="compositionally biased region" description="Low complexity" evidence="10">
    <location>
        <begin position="352"/>
        <end position="371"/>
    </location>
</feature>
<evidence type="ECO:0000256" key="1">
    <source>
        <dbReference type="ARBA" id="ARBA00008959"/>
    </source>
</evidence>
<dbReference type="GO" id="GO:0006271">
    <property type="term" value="P:DNA strand elongation involved in DNA replication"/>
    <property type="evidence" value="ECO:0007669"/>
    <property type="project" value="UniProtKB-ARBA"/>
</dbReference>
<dbReference type="GO" id="GO:0008047">
    <property type="term" value="F:enzyme activator activity"/>
    <property type="evidence" value="ECO:0007669"/>
    <property type="project" value="TreeGrafter"/>
</dbReference>
<dbReference type="CDD" id="cd18139">
    <property type="entry name" value="HLD_clamp_RarA"/>
    <property type="match status" value="1"/>
</dbReference>
<dbReference type="GO" id="GO:0005524">
    <property type="term" value="F:ATP binding"/>
    <property type="evidence" value="ECO:0007669"/>
    <property type="project" value="UniProtKB-KW"/>
</dbReference>
<dbReference type="EMBL" id="CP017555">
    <property type="protein sequence ID" value="AOW02355.1"/>
    <property type="molecule type" value="Genomic_DNA"/>
</dbReference>
<dbReference type="Gene3D" id="3.40.50.300">
    <property type="entry name" value="P-loop containing nucleotide triphosphate hydrolases"/>
    <property type="match status" value="1"/>
</dbReference>
<feature type="compositionally biased region" description="Basic and acidic residues" evidence="10">
    <location>
        <begin position="38"/>
        <end position="52"/>
    </location>
</feature>
<evidence type="ECO:0000256" key="8">
    <source>
        <dbReference type="ARBA" id="ARBA00022840"/>
    </source>
</evidence>
<dbReference type="VEuPathDB" id="FungiDB:YALI0_C05038g"/>
<feature type="region of interest" description="Disordered" evidence="10">
    <location>
        <begin position="21"/>
        <end position="131"/>
    </location>
</feature>
<evidence type="ECO:0000313" key="13">
    <source>
        <dbReference type="EMBL" id="AOW02355.1"/>
    </source>
</evidence>
<keyword evidence="2" id="KW-0235">DNA replication</keyword>
<evidence type="ECO:0000256" key="2">
    <source>
        <dbReference type="ARBA" id="ARBA00022705"/>
    </source>
</evidence>
<dbReference type="GO" id="GO:0017116">
    <property type="term" value="F:single-stranded DNA helicase activity"/>
    <property type="evidence" value="ECO:0007669"/>
    <property type="project" value="TreeGrafter"/>
</dbReference>
<dbReference type="InterPro" id="IPR027417">
    <property type="entry name" value="P-loop_NTPase"/>
</dbReference>
<keyword evidence="9" id="KW-0234">DNA repair</keyword>
<evidence type="ECO:0000256" key="3">
    <source>
        <dbReference type="ARBA" id="ARBA00022723"/>
    </source>
</evidence>
<feature type="region of interest" description="Disordered" evidence="10">
    <location>
        <begin position="335"/>
        <end position="403"/>
    </location>
</feature>
<dbReference type="SUPFAM" id="SSF48019">
    <property type="entry name" value="post-AAA+ oligomerization domain-like"/>
    <property type="match status" value="1"/>
</dbReference>
<dbReference type="GeneID" id="2909550"/>
<comment type="similarity">
    <text evidence="1">Belongs to the AAA ATPase family. RarA/MGS1/WRNIP1 subfamily.</text>
</comment>
<dbReference type="SUPFAM" id="SSF52540">
    <property type="entry name" value="P-loop containing nucleoside triphosphate hydrolases"/>
    <property type="match status" value="1"/>
</dbReference>
<protein>
    <recommendedName>
        <fullName evidence="15">UBZ4-type domain-containing protein</fullName>
    </recommendedName>
</protein>
<organism evidence="13 14">
    <name type="scientific">Yarrowia lipolytica</name>
    <name type="common">Candida lipolytica</name>
    <dbReference type="NCBI Taxonomy" id="4952"/>
    <lineage>
        <taxon>Eukaryota</taxon>
        <taxon>Fungi</taxon>
        <taxon>Dikarya</taxon>
        <taxon>Ascomycota</taxon>
        <taxon>Saccharomycotina</taxon>
        <taxon>Dipodascomycetes</taxon>
        <taxon>Dipodascales</taxon>
        <taxon>Dipodascales incertae sedis</taxon>
        <taxon>Yarrowia</taxon>
    </lineage>
</organism>
<dbReference type="Pfam" id="PF12002">
    <property type="entry name" value="MgsA_C"/>
    <property type="match status" value="1"/>
</dbReference>
<dbReference type="Gene3D" id="3.30.160.60">
    <property type="entry name" value="Classic Zinc Finger"/>
    <property type="match status" value="1"/>
</dbReference>
<evidence type="ECO:0000259" key="12">
    <source>
        <dbReference type="SMART" id="SM00734"/>
    </source>
</evidence>
<dbReference type="FunFam" id="1.10.3710.10:FF:000002">
    <property type="entry name" value="ATPase WRNIP1 isoform 1"/>
    <property type="match status" value="1"/>
</dbReference>
<dbReference type="eggNOG" id="KOG2028">
    <property type="taxonomic scope" value="Eukaryota"/>
</dbReference>
<evidence type="ECO:0000256" key="7">
    <source>
        <dbReference type="ARBA" id="ARBA00022833"/>
    </source>
</evidence>
<keyword evidence="4" id="KW-0547">Nucleotide-binding</keyword>
<keyword evidence="8" id="KW-0067">ATP-binding</keyword>
<feature type="domain" description="UBZ4-type" evidence="12">
    <location>
        <begin position="1"/>
        <end position="25"/>
    </location>
</feature>
<keyword evidence="5" id="KW-0227">DNA damage</keyword>
<dbReference type="OMA" id="RIILSQC"/>
<dbReference type="Proteomes" id="UP000182444">
    <property type="component" value="Chromosome 1C"/>
</dbReference>
<dbReference type="GO" id="GO:0000731">
    <property type="term" value="P:DNA synthesis involved in DNA repair"/>
    <property type="evidence" value="ECO:0007669"/>
    <property type="project" value="TreeGrafter"/>
</dbReference>
<dbReference type="Pfam" id="PF16193">
    <property type="entry name" value="AAA_assoc_2"/>
    <property type="match status" value="1"/>
</dbReference>
<dbReference type="GO" id="GO:0003677">
    <property type="term" value="F:DNA binding"/>
    <property type="evidence" value="ECO:0007669"/>
    <property type="project" value="InterPro"/>
</dbReference>
<dbReference type="VEuPathDB" id="FungiDB:YALI1_C06459g"/>
<dbReference type="RefSeq" id="XP_501458.3">
    <property type="nucleotide sequence ID" value="XM_501458.3"/>
</dbReference>
<feature type="compositionally biased region" description="Polar residues" evidence="10">
    <location>
        <begin position="384"/>
        <end position="399"/>
    </location>
</feature>
<dbReference type="AlphaFoldDB" id="A0A1D8N9N9"/>
<dbReference type="CDD" id="cd00009">
    <property type="entry name" value="AAA"/>
    <property type="match status" value="1"/>
</dbReference>
<dbReference type="InterPro" id="IPR032423">
    <property type="entry name" value="AAA_assoc_2"/>
</dbReference>
<dbReference type="PANTHER" id="PTHR13779:SF7">
    <property type="entry name" value="ATPASE WRNIP1"/>
    <property type="match status" value="1"/>
</dbReference>
<dbReference type="GO" id="GO:0005634">
    <property type="term" value="C:nucleus"/>
    <property type="evidence" value="ECO:0007669"/>
    <property type="project" value="TreeGrafter"/>
</dbReference>
<evidence type="ECO:0000256" key="10">
    <source>
        <dbReference type="SAM" id="MobiDB-lite"/>
    </source>
</evidence>
<keyword evidence="3" id="KW-0479">Metal-binding</keyword>
<evidence type="ECO:0000259" key="11">
    <source>
        <dbReference type="SMART" id="SM00382"/>
    </source>
</evidence>
<feature type="domain" description="AAA+ ATPase" evidence="11">
    <location>
        <begin position="155"/>
        <end position="272"/>
    </location>
</feature>
<reference evidence="13 14" key="1">
    <citation type="journal article" date="2016" name="PLoS ONE">
        <title>Sequence Assembly of Yarrowia lipolytica Strain W29/CLIB89 Shows Transposable Element Diversity.</title>
        <authorList>
            <person name="Magnan C."/>
            <person name="Yu J."/>
            <person name="Chang I."/>
            <person name="Jahn E."/>
            <person name="Kanomata Y."/>
            <person name="Wu J."/>
            <person name="Zeller M."/>
            <person name="Oakes M."/>
            <person name="Baldi P."/>
            <person name="Sandmeyer S."/>
        </authorList>
    </citation>
    <scope>NUCLEOTIDE SEQUENCE [LARGE SCALE GENOMIC DNA]</scope>
    <source>
        <strain evidence="14">CLIB89(W29)</strain>
    </source>
</reference>
<dbReference type="Gene3D" id="1.10.3710.10">
    <property type="entry name" value="DNA polymerase III clamp loader subunits, C-terminal domain"/>
    <property type="match status" value="1"/>
</dbReference>
<evidence type="ECO:0000256" key="4">
    <source>
        <dbReference type="ARBA" id="ARBA00022741"/>
    </source>
</evidence>
<dbReference type="SMART" id="SM00382">
    <property type="entry name" value="AAA"/>
    <property type="match status" value="1"/>
</dbReference>
<name>A0A1D8N9N9_YARLL</name>
<keyword evidence="6" id="KW-0863">Zinc-finger</keyword>
<dbReference type="SMART" id="SM00734">
    <property type="entry name" value="ZnF_Rad18"/>
    <property type="match status" value="1"/>
</dbReference>
<feature type="compositionally biased region" description="Basic and acidic residues" evidence="10">
    <location>
        <begin position="335"/>
        <end position="351"/>
    </location>
</feature>
<keyword evidence="7" id="KW-0862">Zinc</keyword>
<evidence type="ECO:0000256" key="6">
    <source>
        <dbReference type="ARBA" id="ARBA00022771"/>
    </source>
</evidence>
<dbReference type="PANTHER" id="PTHR13779">
    <property type="entry name" value="WERNER HELICASE-INTERACTING PROTEIN 1 FAMILY MEMBER"/>
    <property type="match status" value="1"/>
</dbReference>
<dbReference type="Pfam" id="PF00004">
    <property type="entry name" value="AAA"/>
    <property type="match status" value="1"/>
</dbReference>
<dbReference type="InterPro" id="IPR051314">
    <property type="entry name" value="AAA_ATPase_RarA/MGS1/WRNIP1"/>
</dbReference>
<dbReference type="InterPro" id="IPR003593">
    <property type="entry name" value="AAA+_ATPase"/>
</dbReference>
<sequence>MVSCPVCGKSVDLARVNAHLDEGCPDEAPENTPSKSFLKRERRDKSEFETPKKKPCSKTVFSRRSPSESESDFTQRQRMTLGPKPEGRKLDFGAPASVDPSPAAPPTPAAPKSAATKEPARHTPLPELCRPQTLDDISGQKELMAVLRRFVAYGRIPSIIFWGPPGVGKTTLARILAKTSGNRFVELSATQNNVADVKKVIDQANNEWKLLKRGTILFIDELHRFSKAQQDVLLPAVEKGDITLIGATTENPSFRLVGALTSRCRVLTLKKLSMKDIKEVVERSLVKYNDTAEHEVILPTEVIDYIAGIADGDVRSALNILELVVSVCDIVEEQPEKAVEEEKPEETKDTTTEACAANDTTDATNEATPDDSAILSDSEAAENPASSSQDASSQLTVTASPPKRYRTTTLREIKNVIRRTHVLYDKNGDNHYDAISAFHKSIRGSDPDATLFYLGKMLKSGEDPLYIARRMVRIASEDIGLADDSLLPLCTAAYTGIQQVGMPEGDCILAHAAVKLALADKSVKVYKAWGMVKEALSDEHGLLAAEIPIHLRNAPTKLMKELGYGKEYKYNPRFLGGKVKQDYMPEGYENVKFMPERHLGTEIDPELEGEIIDEETEAEYYGGVMI</sequence>
<dbReference type="GO" id="GO:0008270">
    <property type="term" value="F:zinc ion binding"/>
    <property type="evidence" value="ECO:0007669"/>
    <property type="project" value="UniProtKB-KW"/>
</dbReference>
<gene>
    <name evidence="13" type="ORF">YALI1_C06459g</name>
</gene>
<evidence type="ECO:0000256" key="5">
    <source>
        <dbReference type="ARBA" id="ARBA00022763"/>
    </source>
</evidence>
<dbReference type="InterPro" id="IPR003959">
    <property type="entry name" value="ATPase_AAA_core"/>
</dbReference>
<dbReference type="InterPro" id="IPR008921">
    <property type="entry name" value="DNA_pol3_clamp-load_cplx_C"/>
</dbReference>
<evidence type="ECO:0000313" key="14">
    <source>
        <dbReference type="Proteomes" id="UP000182444"/>
    </source>
</evidence>
<dbReference type="FunFam" id="3.40.50.300:FF:000137">
    <property type="entry name" value="Replication-associated recombination protein A"/>
    <property type="match status" value="1"/>
</dbReference>
<dbReference type="GO" id="GO:0016887">
    <property type="term" value="F:ATP hydrolysis activity"/>
    <property type="evidence" value="ECO:0007669"/>
    <property type="project" value="InterPro"/>
</dbReference>
<dbReference type="InterPro" id="IPR006642">
    <property type="entry name" value="Rad18_UBZ4"/>
</dbReference>
<dbReference type="KEGG" id="yli:2909550"/>